<keyword evidence="4 7" id="KW-0812">Transmembrane</keyword>
<feature type="transmembrane region" description="Helical" evidence="8">
    <location>
        <begin position="180"/>
        <end position="200"/>
    </location>
</feature>
<dbReference type="EMBL" id="FUWR01000003">
    <property type="protein sequence ID" value="SJZ53346.1"/>
    <property type="molecule type" value="Genomic_DNA"/>
</dbReference>
<dbReference type="RefSeq" id="WP_078789163.1">
    <property type="nucleotide sequence ID" value="NZ_FUWR01000003.1"/>
</dbReference>
<keyword evidence="6 8" id="KW-0472">Membrane</keyword>
<feature type="transmembrane region" description="Helical" evidence="8">
    <location>
        <begin position="67"/>
        <end position="84"/>
    </location>
</feature>
<feature type="transmembrane region" description="Helical" evidence="8">
    <location>
        <begin position="246"/>
        <end position="265"/>
    </location>
</feature>
<dbReference type="UniPathway" id="UPA00557">
    <property type="reaction ID" value="UER00614"/>
</dbReference>
<evidence type="ECO:0000256" key="3">
    <source>
        <dbReference type="ARBA" id="ARBA00022679"/>
    </source>
</evidence>
<gene>
    <name evidence="9" type="ORF">SAMN02745119_00875</name>
</gene>
<dbReference type="OrthoDB" id="9799199at2"/>
<organism evidence="9 10">
    <name type="scientific">Trichlorobacter thiogenes</name>
    <dbReference type="NCBI Taxonomy" id="115783"/>
    <lineage>
        <taxon>Bacteria</taxon>
        <taxon>Pseudomonadati</taxon>
        <taxon>Thermodesulfobacteriota</taxon>
        <taxon>Desulfuromonadia</taxon>
        <taxon>Geobacterales</taxon>
        <taxon>Geobacteraceae</taxon>
        <taxon>Trichlorobacter</taxon>
    </lineage>
</organism>
<evidence type="ECO:0000256" key="2">
    <source>
        <dbReference type="ARBA" id="ARBA00010185"/>
    </source>
</evidence>
<evidence type="ECO:0000256" key="7">
    <source>
        <dbReference type="RuleBase" id="RU003938"/>
    </source>
</evidence>
<dbReference type="GO" id="GO:0004605">
    <property type="term" value="F:phosphatidate cytidylyltransferase activity"/>
    <property type="evidence" value="ECO:0007669"/>
    <property type="project" value="UniProtKB-EC"/>
</dbReference>
<feature type="transmembrane region" description="Helical" evidence="8">
    <location>
        <begin position="19"/>
        <end position="37"/>
    </location>
</feature>
<proteinExistence type="inferred from homology"/>
<comment type="catalytic activity">
    <reaction evidence="7">
        <text>a 1,2-diacyl-sn-glycero-3-phosphate + CTP + H(+) = a CDP-1,2-diacyl-sn-glycerol + diphosphate</text>
        <dbReference type="Rhea" id="RHEA:16229"/>
        <dbReference type="ChEBI" id="CHEBI:15378"/>
        <dbReference type="ChEBI" id="CHEBI:33019"/>
        <dbReference type="ChEBI" id="CHEBI:37563"/>
        <dbReference type="ChEBI" id="CHEBI:58332"/>
        <dbReference type="ChEBI" id="CHEBI:58608"/>
        <dbReference type="EC" id="2.7.7.41"/>
    </reaction>
</comment>
<comment type="similarity">
    <text evidence="2 7">Belongs to the CDS family.</text>
</comment>
<dbReference type="EC" id="2.7.7.41" evidence="7"/>
<reference evidence="10" key="1">
    <citation type="submission" date="2017-02" db="EMBL/GenBank/DDBJ databases">
        <authorList>
            <person name="Varghese N."/>
            <person name="Submissions S."/>
        </authorList>
    </citation>
    <scope>NUCLEOTIDE SEQUENCE [LARGE SCALE GENOMIC DNA]</scope>
    <source>
        <strain evidence="10">ATCC BAA-34</strain>
    </source>
</reference>
<keyword evidence="10" id="KW-1185">Reference proteome</keyword>
<comment type="subcellular location">
    <subcellularLocation>
        <location evidence="1">Membrane</location>
        <topology evidence="1">Multi-pass membrane protein</topology>
    </subcellularLocation>
</comment>
<evidence type="ECO:0000256" key="1">
    <source>
        <dbReference type="ARBA" id="ARBA00004141"/>
    </source>
</evidence>
<dbReference type="Pfam" id="PF01148">
    <property type="entry name" value="CTP_transf_1"/>
    <property type="match status" value="1"/>
</dbReference>
<evidence type="ECO:0000313" key="10">
    <source>
        <dbReference type="Proteomes" id="UP000190102"/>
    </source>
</evidence>
<feature type="transmembrane region" description="Helical" evidence="8">
    <location>
        <begin position="96"/>
        <end position="113"/>
    </location>
</feature>
<dbReference type="PANTHER" id="PTHR43535:SF1">
    <property type="entry name" value="PHOSPHATIDATE CYTIDYLYLTRANSFERASE"/>
    <property type="match status" value="1"/>
</dbReference>
<keyword evidence="5 8" id="KW-1133">Transmembrane helix</keyword>
<accession>A0A1T4LFE7</accession>
<feature type="transmembrane region" description="Helical" evidence="8">
    <location>
        <begin position="119"/>
        <end position="137"/>
    </location>
</feature>
<comment type="pathway">
    <text evidence="7">Phospholipid metabolism; CDP-diacylglycerol biosynthesis; CDP-diacylglycerol from sn-glycerol 3-phosphate: step 3/3.</text>
</comment>
<dbReference type="GO" id="GO:0005886">
    <property type="term" value="C:plasma membrane"/>
    <property type="evidence" value="ECO:0007669"/>
    <property type="project" value="TreeGrafter"/>
</dbReference>
<dbReference type="PROSITE" id="PS01315">
    <property type="entry name" value="CDS"/>
    <property type="match status" value="1"/>
</dbReference>
<protein>
    <recommendedName>
        <fullName evidence="7">Phosphatidate cytidylyltransferase</fullName>
        <ecNumber evidence="7">2.7.7.41</ecNumber>
    </recommendedName>
</protein>
<feature type="transmembrane region" description="Helical" evidence="8">
    <location>
        <begin position="44"/>
        <end position="61"/>
    </location>
</feature>
<dbReference type="GO" id="GO:0009273">
    <property type="term" value="P:peptidoglycan-based cell wall biogenesis"/>
    <property type="evidence" value="ECO:0007669"/>
    <property type="project" value="TreeGrafter"/>
</dbReference>
<dbReference type="AlphaFoldDB" id="A0A1T4LFE7"/>
<evidence type="ECO:0000256" key="8">
    <source>
        <dbReference type="SAM" id="Phobius"/>
    </source>
</evidence>
<evidence type="ECO:0000313" key="9">
    <source>
        <dbReference type="EMBL" id="SJZ53346.1"/>
    </source>
</evidence>
<name>A0A1T4LFE7_9BACT</name>
<dbReference type="InterPro" id="IPR000374">
    <property type="entry name" value="PC_trans"/>
</dbReference>
<evidence type="ECO:0000256" key="4">
    <source>
        <dbReference type="ARBA" id="ARBA00022692"/>
    </source>
</evidence>
<keyword evidence="3 7" id="KW-0808">Transferase</keyword>
<keyword evidence="7 9" id="KW-0548">Nucleotidyltransferase</keyword>
<evidence type="ECO:0000256" key="6">
    <source>
        <dbReference type="ARBA" id="ARBA00023136"/>
    </source>
</evidence>
<dbReference type="Proteomes" id="UP000190102">
    <property type="component" value="Unassembled WGS sequence"/>
</dbReference>
<dbReference type="STRING" id="115783.SAMN02745119_00875"/>
<sequence length="311" mass="34201">MNLHQWIAGSSYNTLPHGFLVLGLMIGGAVVGMLAGLMLKSNEVLIRSRTWLLIIALFSLGTWRPGFAPWLFGFISFLALREFITLLETRPADRGALFWLFPAIIIQYFWVGMQWYGMFIIFIPVWLFLFIPLRLVIAEETEGFIRSAGVINWVAMMTIFSLSHVAYLMQLPVVDVGHGLGYVLSLVIMTALNDVFQFIWGKLLGGPKIIPKVSPGKTWSGFLGGMGTSALLAAFLLPLLTPYSHLAGAGVGALLACCGFIGDVVESAVKRDIGVKDSGTSLPGHGGILDRVDSLTYTAPVFFHLTWYLFH</sequence>
<feature type="transmembrane region" description="Helical" evidence="8">
    <location>
        <begin position="149"/>
        <end position="168"/>
    </location>
</feature>
<dbReference type="GO" id="GO:0016024">
    <property type="term" value="P:CDP-diacylglycerol biosynthetic process"/>
    <property type="evidence" value="ECO:0007669"/>
    <property type="project" value="UniProtKB-UniPathway"/>
</dbReference>
<dbReference type="PANTHER" id="PTHR43535">
    <property type="entry name" value="PHOSPHATIDATE CYTIDYLYLTRANSFERASE"/>
    <property type="match status" value="1"/>
</dbReference>
<evidence type="ECO:0000256" key="5">
    <source>
        <dbReference type="ARBA" id="ARBA00022989"/>
    </source>
</evidence>
<feature type="transmembrane region" description="Helical" evidence="8">
    <location>
        <begin position="221"/>
        <end position="240"/>
    </location>
</feature>